<feature type="compositionally biased region" description="Basic residues" evidence="1">
    <location>
        <begin position="35"/>
        <end position="54"/>
    </location>
</feature>
<feature type="non-terminal residue" evidence="2">
    <location>
        <position position="1"/>
    </location>
</feature>
<feature type="region of interest" description="Disordered" evidence="1">
    <location>
        <begin position="1"/>
        <end position="102"/>
    </location>
</feature>
<sequence>ERRRGVDAEGGGVRRVGGRGRQVRRDRQREDPAGPRRRRRVPARRGAARRRGRVRWPDRLPVAQGGVPGSGRRAAGAARARRAGALPDPPGRGRHRPGLPRV</sequence>
<protein>
    <submittedName>
        <fullName evidence="2">Ferredoxin reductase</fullName>
    </submittedName>
</protein>
<gene>
    <name evidence="2" type="ORF">AVDCRST_MAG08-1977</name>
</gene>
<feature type="compositionally biased region" description="Basic and acidic residues" evidence="1">
    <location>
        <begin position="23"/>
        <end position="34"/>
    </location>
</feature>
<accession>A0A6J4ICJ4</accession>
<evidence type="ECO:0000313" key="2">
    <source>
        <dbReference type="EMBL" id="CAA9248380.1"/>
    </source>
</evidence>
<feature type="compositionally biased region" description="Basic residues" evidence="1">
    <location>
        <begin position="92"/>
        <end position="102"/>
    </location>
</feature>
<evidence type="ECO:0000256" key="1">
    <source>
        <dbReference type="SAM" id="MobiDB-lite"/>
    </source>
</evidence>
<reference evidence="2" key="1">
    <citation type="submission" date="2020-02" db="EMBL/GenBank/DDBJ databases">
        <authorList>
            <person name="Meier V. D."/>
        </authorList>
    </citation>
    <scope>NUCLEOTIDE SEQUENCE</scope>
    <source>
        <strain evidence="2">AVDCRST_MAG08</strain>
    </source>
</reference>
<dbReference type="AlphaFoldDB" id="A0A6J4ICJ4"/>
<organism evidence="2">
    <name type="scientific">uncultured Acetobacteraceae bacterium</name>
    <dbReference type="NCBI Taxonomy" id="169975"/>
    <lineage>
        <taxon>Bacteria</taxon>
        <taxon>Pseudomonadati</taxon>
        <taxon>Pseudomonadota</taxon>
        <taxon>Alphaproteobacteria</taxon>
        <taxon>Acetobacterales</taxon>
        <taxon>Acetobacteraceae</taxon>
        <taxon>environmental samples</taxon>
    </lineage>
</organism>
<feature type="compositionally biased region" description="Low complexity" evidence="1">
    <location>
        <begin position="70"/>
        <end position="86"/>
    </location>
</feature>
<dbReference type="EMBL" id="CADCTG010000162">
    <property type="protein sequence ID" value="CAA9248380.1"/>
    <property type="molecule type" value="Genomic_DNA"/>
</dbReference>
<feature type="non-terminal residue" evidence="2">
    <location>
        <position position="102"/>
    </location>
</feature>
<name>A0A6J4ICJ4_9PROT</name>
<proteinExistence type="predicted"/>